<dbReference type="AlphaFoldDB" id="A0AAD7KSE4"/>
<evidence type="ECO:0000313" key="9">
    <source>
        <dbReference type="Proteomes" id="UP001163823"/>
    </source>
</evidence>
<evidence type="ECO:0000256" key="6">
    <source>
        <dbReference type="SAM" id="Coils"/>
    </source>
</evidence>
<dbReference type="SUPFAM" id="SSF47459">
    <property type="entry name" value="HLH, helix-loop-helix DNA-binding domain"/>
    <property type="match status" value="1"/>
</dbReference>
<evidence type="ECO:0000256" key="1">
    <source>
        <dbReference type="ARBA" id="ARBA00004123"/>
    </source>
</evidence>
<evidence type="ECO:0000259" key="7">
    <source>
        <dbReference type="PROSITE" id="PS50888"/>
    </source>
</evidence>
<comment type="subcellular location">
    <subcellularLocation>
        <location evidence="1">Nucleus</location>
    </subcellularLocation>
</comment>
<feature type="domain" description="BHLH" evidence="7">
    <location>
        <begin position="419"/>
        <end position="468"/>
    </location>
</feature>
<dbReference type="InterPro" id="IPR025610">
    <property type="entry name" value="MYC/MYB_N"/>
</dbReference>
<proteinExistence type="predicted"/>
<dbReference type="InterPro" id="IPR054502">
    <property type="entry name" value="bHLH-TF_ACT-like_plant"/>
</dbReference>
<dbReference type="Gene3D" id="4.10.280.10">
    <property type="entry name" value="Helix-loop-helix DNA-binding domain"/>
    <property type="match status" value="1"/>
</dbReference>
<gene>
    <name evidence="8" type="ORF">O6P43_034250</name>
</gene>
<dbReference type="Pfam" id="PF14215">
    <property type="entry name" value="bHLH-MYC_N"/>
    <property type="match status" value="1"/>
</dbReference>
<dbReference type="SMART" id="SM00353">
    <property type="entry name" value="HLH"/>
    <property type="match status" value="1"/>
</dbReference>
<dbReference type="EMBL" id="JARAOO010000014">
    <property type="protein sequence ID" value="KAJ7944930.1"/>
    <property type="molecule type" value="Genomic_DNA"/>
</dbReference>
<keyword evidence="5" id="KW-0539">Nucleus</keyword>
<evidence type="ECO:0000256" key="3">
    <source>
        <dbReference type="ARBA" id="ARBA00023159"/>
    </source>
</evidence>
<dbReference type="Pfam" id="PF22754">
    <property type="entry name" value="bHLH-TF_ACT-like_plant"/>
    <property type="match status" value="1"/>
</dbReference>
<feature type="coiled-coil region" evidence="6">
    <location>
        <begin position="458"/>
        <end position="485"/>
    </location>
</feature>
<dbReference type="Proteomes" id="UP001163823">
    <property type="component" value="Chromosome 14"/>
</dbReference>
<reference evidence="8" key="1">
    <citation type="journal article" date="2023" name="Science">
        <title>Elucidation of the pathway for biosynthesis of saponin adjuvants from the soapbark tree.</title>
        <authorList>
            <person name="Reed J."/>
            <person name="Orme A."/>
            <person name="El-Demerdash A."/>
            <person name="Owen C."/>
            <person name="Martin L.B.B."/>
            <person name="Misra R.C."/>
            <person name="Kikuchi S."/>
            <person name="Rejzek M."/>
            <person name="Martin A.C."/>
            <person name="Harkess A."/>
            <person name="Leebens-Mack J."/>
            <person name="Louveau T."/>
            <person name="Stephenson M.J."/>
            <person name="Osbourn A."/>
        </authorList>
    </citation>
    <scope>NUCLEOTIDE SEQUENCE</scope>
    <source>
        <strain evidence="8">S10</strain>
    </source>
</reference>
<dbReference type="PROSITE" id="PS50888">
    <property type="entry name" value="BHLH"/>
    <property type="match status" value="1"/>
</dbReference>
<dbReference type="InterPro" id="IPR036638">
    <property type="entry name" value="HLH_DNA-bd_sf"/>
</dbReference>
<dbReference type="InterPro" id="IPR011598">
    <property type="entry name" value="bHLH_dom"/>
</dbReference>
<dbReference type="GO" id="GO:0005634">
    <property type="term" value="C:nucleus"/>
    <property type="evidence" value="ECO:0007669"/>
    <property type="project" value="UniProtKB-SubCell"/>
</dbReference>
<sequence length="623" mass="69970">MATGLQNHKGVPENLKKQLSLAVRSIQWGYAIFWSVSASQPGFLKWGDGYYNGDIKTRKTIQEVELNTDQIGLHRSEQLKELYKSLSAGETNPQARRPSAALSPEDLTDTEWYYLVCMSFVFKIGQGLPGRTLANGKPIWLCNAHVADTKNFSRSLLAKSASMKTVVCFPLLGGVIELGVTDLVLEDASLIQYIKTSFCNDLNPEVIKMSRVTLNTGNEKEVDYGAFNYDAFETNTIAEVGYEDNQPEDDSYMDEGKNGGPSQVQSWQIMDDELSNCIHNSINSSDCISQTFGDPENFASIPKDKKDVCLQDLQESNHKKLASCDLQSDYLHYQSVLSTLLKSPHQLILGPHFQNCHQESSFISWRRGVLLSCQKPRGGTSQKVLKKVLFQDPQRFMGCLQKGQEESDCKDGMRQEADETGMNHVLSERKRREKLSRNFSILKSIVPSISKEDKVSILDDSIEYLKELEKRVKELEDRKQPIDVETRTKQTPKDTAERTSNNYCKSTVNKGKKSLKNKRKASDIDETGFENDYVVPKDGSMNNVRISVNDNEVQVELVCPWREGVLLEIVESLSSLHLDSHSFQSSTFDGVLSLNIKSKIGGSTVTSAVKIKQALQNVAWKHC</sequence>
<keyword evidence="9" id="KW-1185">Reference proteome</keyword>
<accession>A0AAD7KSE4</accession>
<dbReference type="PANTHER" id="PTHR46266:SF3">
    <property type="entry name" value="TRANSCRIPTION FACTOR EGL1"/>
    <property type="match status" value="1"/>
</dbReference>
<evidence type="ECO:0000313" key="8">
    <source>
        <dbReference type="EMBL" id="KAJ7944930.1"/>
    </source>
</evidence>
<keyword evidence="4" id="KW-0804">Transcription</keyword>
<protein>
    <submittedName>
        <fullName evidence="8">Basic helix-loop-helix transcription factor</fullName>
    </submittedName>
</protein>
<keyword evidence="2" id="KW-0805">Transcription regulation</keyword>
<keyword evidence="6" id="KW-0175">Coiled coil</keyword>
<dbReference type="Pfam" id="PF00010">
    <property type="entry name" value="HLH"/>
    <property type="match status" value="1"/>
</dbReference>
<name>A0AAD7KSE4_QUISA</name>
<dbReference type="KEGG" id="qsa:O6P43_034250"/>
<keyword evidence="3" id="KW-0010">Activator</keyword>
<evidence type="ECO:0000256" key="2">
    <source>
        <dbReference type="ARBA" id="ARBA00023015"/>
    </source>
</evidence>
<organism evidence="8 9">
    <name type="scientific">Quillaja saponaria</name>
    <name type="common">Soap bark tree</name>
    <dbReference type="NCBI Taxonomy" id="32244"/>
    <lineage>
        <taxon>Eukaryota</taxon>
        <taxon>Viridiplantae</taxon>
        <taxon>Streptophyta</taxon>
        <taxon>Embryophyta</taxon>
        <taxon>Tracheophyta</taxon>
        <taxon>Spermatophyta</taxon>
        <taxon>Magnoliopsida</taxon>
        <taxon>eudicotyledons</taxon>
        <taxon>Gunneridae</taxon>
        <taxon>Pentapetalae</taxon>
        <taxon>rosids</taxon>
        <taxon>fabids</taxon>
        <taxon>Fabales</taxon>
        <taxon>Quillajaceae</taxon>
        <taxon>Quillaja</taxon>
    </lineage>
</organism>
<dbReference type="GO" id="GO:0046983">
    <property type="term" value="F:protein dimerization activity"/>
    <property type="evidence" value="ECO:0007669"/>
    <property type="project" value="InterPro"/>
</dbReference>
<dbReference type="GO" id="GO:0080090">
    <property type="term" value="P:regulation of primary metabolic process"/>
    <property type="evidence" value="ECO:0007669"/>
    <property type="project" value="UniProtKB-ARBA"/>
</dbReference>
<evidence type="ECO:0000256" key="5">
    <source>
        <dbReference type="ARBA" id="ARBA00023242"/>
    </source>
</evidence>
<evidence type="ECO:0000256" key="4">
    <source>
        <dbReference type="ARBA" id="ARBA00023163"/>
    </source>
</evidence>
<comment type="caution">
    <text evidence="8">The sequence shown here is derived from an EMBL/GenBank/DDBJ whole genome shotgun (WGS) entry which is preliminary data.</text>
</comment>
<dbReference type="PANTHER" id="PTHR46266">
    <property type="entry name" value="TRANSCRIPTION FACTOR TT8"/>
    <property type="match status" value="1"/>
</dbReference>